<dbReference type="GO" id="GO:0003677">
    <property type="term" value="F:DNA binding"/>
    <property type="evidence" value="ECO:0007669"/>
    <property type="project" value="InterPro"/>
</dbReference>
<gene>
    <name evidence="3" type="ORF">C1280_21765</name>
</gene>
<evidence type="ECO:0000259" key="2">
    <source>
        <dbReference type="PROSITE" id="PS51898"/>
    </source>
</evidence>
<evidence type="ECO:0000256" key="1">
    <source>
        <dbReference type="ARBA" id="ARBA00023172"/>
    </source>
</evidence>
<feature type="domain" description="Tyr recombinase" evidence="2">
    <location>
        <begin position="260"/>
        <end position="449"/>
    </location>
</feature>
<evidence type="ECO:0000313" key="3">
    <source>
        <dbReference type="EMBL" id="AWM39351.1"/>
    </source>
</evidence>
<dbReference type="Proteomes" id="UP000245802">
    <property type="component" value="Chromosome"/>
</dbReference>
<dbReference type="InterPro" id="IPR011010">
    <property type="entry name" value="DNA_brk_join_enz"/>
</dbReference>
<dbReference type="GO" id="GO:0015074">
    <property type="term" value="P:DNA integration"/>
    <property type="evidence" value="ECO:0007669"/>
    <property type="project" value="InterPro"/>
</dbReference>
<dbReference type="InterPro" id="IPR013762">
    <property type="entry name" value="Integrase-like_cat_sf"/>
</dbReference>
<dbReference type="EMBL" id="CP025958">
    <property type="protein sequence ID" value="AWM39351.1"/>
    <property type="molecule type" value="Genomic_DNA"/>
</dbReference>
<dbReference type="KEGG" id="gog:C1280_21765"/>
<dbReference type="InterPro" id="IPR050090">
    <property type="entry name" value="Tyrosine_recombinase_XerCD"/>
</dbReference>
<reference evidence="3 4" key="1">
    <citation type="submission" date="2018-01" db="EMBL/GenBank/DDBJ databases">
        <title>G. obscuriglobus.</title>
        <authorList>
            <person name="Franke J."/>
            <person name="Blomberg W."/>
            <person name="Selmecki A."/>
        </authorList>
    </citation>
    <scope>NUCLEOTIDE SEQUENCE [LARGE SCALE GENOMIC DNA]</scope>
    <source>
        <strain evidence="3 4">DSM 5831</strain>
    </source>
</reference>
<dbReference type="OrthoDB" id="267592at2"/>
<evidence type="ECO:0000313" key="4">
    <source>
        <dbReference type="Proteomes" id="UP000245802"/>
    </source>
</evidence>
<dbReference type="PANTHER" id="PTHR30349">
    <property type="entry name" value="PHAGE INTEGRASE-RELATED"/>
    <property type="match status" value="1"/>
</dbReference>
<dbReference type="GO" id="GO:0006310">
    <property type="term" value="P:DNA recombination"/>
    <property type="evidence" value="ECO:0007669"/>
    <property type="project" value="UniProtKB-KW"/>
</dbReference>
<sequence>MPNPPKLYTVGAESLTLKEWSKRHGVPVTTINARIKLGWSVADAVSTKPDRRFRPTSKPAVASVRPCPRMKPHKATGQAHCEWQMGNKRNVRYFGKWGSEEAQQAYARFQLEWATQLVKKSPVPLGETLLVCELAEQWLEYCEQGDDGEGGYRKHGKLTSEIHAQRAAVAYLLESHSGLTVDEFGPDQLRAVRRAMIEARPKRNGKPASQGLARSTINGYQSRIVHMFGWGVGRKLVPANVWHELKAVGRLIKGKSQARETPKKTAAPWANVEAVFPHLHQNEACRAVLEALVRVHWWLGGRPEDLVSMRAGDLDRTEDVWRYVPDTHKNEHREQELEYFIGPKAQAILAPLLEGKSATDLVFIYPAVGSDPPTPIRRGTYGNRVKDACKRAGVKPWTPHQLRHSRATEVMRIYESNSAAAAVIGDSEEVARTIYVDPQSAVRKRIARETG</sequence>
<protein>
    <recommendedName>
        <fullName evidence="2">Tyr recombinase domain-containing protein</fullName>
    </recommendedName>
</protein>
<dbReference type="InterPro" id="IPR002104">
    <property type="entry name" value="Integrase_catalytic"/>
</dbReference>
<keyword evidence="1" id="KW-0233">DNA recombination</keyword>
<dbReference type="AlphaFoldDB" id="A0A2Z3H3B7"/>
<dbReference type="PROSITE" id="PS51898">
    <property type="entry name" value="TYR_RECOMBINASE"/>
    <property type="match status" value="1"/>
</dbReference>
<keyword evidence="4" id="KW-1185">Reference proteome</keyword>
<proteinExistence type="predicted"/>
<dbReference type="Pfam" id="PF00589">
    <property type="entry name" value="Phage_integrase"/>
    <property type="match status" value="1"/>
</dbReference>
<name>A0A2Z3H3B7_9BACT</name>
<dbReference type="RefSeq" id="WP_109571140.1">
    <property type="nucleotide sequence ID" value="NZ_CP025958.1"/>
</dbReference>
<dbReference type="PANTHER" id="PTHR30349:SF64">
    <property type="entry name" value="PROPHAGE INTEGRASE INTD-RELATED"/>
    <property type="match status" value="1"/>
</dbReference>
<organism evidence="3 4">
    <name type="scientific">Gemmata obscuriglobus</name>
    <dbReference type="NCBI Taxonomy" id="114"/>
    <lineage>
        <taxon>Bacteria</taxon>
        <taxon>Pseudomonadati</taxon>
        <taxon>Planctomycetota</taxon>
        <taxon>Planctomycetia</taxon>
        <taxon>Gemmatales</taxon>
        <taxon>Gemmataceae</taxon>
        <taxon>Gemmata</taxon>
    </lineage>
</organism>
<dbReference type="CDD" id="cd00397">
    <property type="entry name" value="DNA_BRE_C"/>
    <property type="match status" value="1"/>
</dbReference>
<dbReference type="Gene3D" id="1.10.443.10">
    <property type="entry name" value="Intergrase catalytic core"/>
    <property type="match status" value="1"/>
</dbReference>
<accession>A0A2Z3H3B7</accession>
<dbReference type="SUPFAM" id="SSF56349">
    <property type="entry name" value="DNA breaking-rejoining enzymes"/>
    <property type="match status" value="1"/>
</dbReference>